<evidence type="ECO:0000313" key="1">
    <source>
        <dbReference type="EMBL" id="CTQ79090.1"/>
    </source>
</evidence>
<dbReference type="EMBL" id="CXWC01000017">
    <property type="protein sequence ID" value="CTQ79090.1"/>
    <property type="molecule type" value="Genomic_DNA"/>
</dbReference>
<dbReference type="STRING" id="311410.LA5095_05756"/>
<accession>A0A0M7AZG5</accession>
<name>A0A0M7AZG5_9HYPH</name>
<evidence type="ECO:0000313" key="2">
    <source>
        <dbReference type="Proteomes" id="UP000049983"/>
    </source>
</evidence>
<organism evidence="1 2">
    <name type="scientific">Roseibium album</name>
    <dbReference type="NCBI Taxonomy" id="311410"/>
    <lineage>
        <taxon>Bacteria</taxon>
        <taxon>Pseudomonadati</taxon>
        <taxon>Pseudomonadota</taxon>
        <taxon>Alphaproteobacteria</taxon>
        <taxon>Hyphomicrobiales</taxon>
        <taxon>Stappiaceae</taxon>
        <taxon>Roseibium</taxon>
    </lineage>
</organism>
<proteinExistence type="predicted"/>
<sequence>MCLTGISEKWLANEDRIHFMVHTLVTPRYRVSLLNDDKQNGEHD</sequence>
<dbReference type="AlphaFoldDB" id="A0A0M7AZG5"/>
<reference evidence="2" key="1">
    <citation type="submission" date="2015-07" db="EMBL/GenBank/DDBJ databases">
        <authorList>
            <person name="Rodrigo-Torres Lidia"/>
            <person name="Arahal R.David."/>
        </authorList>
    </citation>
    <scope>NUCLEOTIDE SEQUENCE [LARGE SCALE GENOMIC DNA]</scope>
    <source>
        <strain evidence="2">CECT 5096</strain>
    </source>
</reference>
<dbReference type="Proteomes" id="UP000049983">
    <property type="component" value="Unassembled WGS sequence"/>
</dbReference>
<gene>
    <name evidence="1" type="ORF">LA5096_06006</name>
</gene>
<keyword evidence="2" id="KW-1185">Reference proteome</keyword>
<protein>
    <submittedName>
        <fullName evidence="1">Uncharacterized protein</fullName>
    </submittedName>
</protein>